<keyword evidence="4" id="KW-0443">Lipid metabolism</keyword>
<dbReference type="Gene3D" id="1.10.12.10">
    <property type="entry name" value="Lyase 2-enoyl-coa Hydratase, Chain A, domain 2"/>
    <property type="match status" value="1"/>
</dbReference>
<organism evidence="6 7">
    <name type="scientific">Gymnopus androsaceus JB14</name>
    <dbReference type="NCBI Taxonomy" id="1447944"/>
    <lineage>
        <taxon>Eukaryota</taxon>
        <taxon>Fungi</taxon>
        <taxon>Dikarya</taxon>
        <taxon>Basidiomycota</taxon>
        <taxon>Agaricomycotina</taxon>
        <taxon>Agaricomycetes</taxon>
        <taxon>Agaricomycetidae</taxon>
        <taxon>Agaricales</taxon>
        <taxon>Marasmiineae</taxon>
        <taxon>Omphalotaceae</taxon>
        <taxon>Gymnopus</taxon>
    </lineage>
</organism>
<evidence type="ECO:0000256" key="2">
    <source>
        <dbReference type="ARBA" id="ARBA00005254"/>
    </source>
</evidence>
<gene>
    <name evidence="6" type="ORF">BT96DRAFT_967458</name>
</gene>
<proteinExistence type="inferred from homology"/>
<comment type="similarity">
    <text evidence="2">Belongs to the enoyl-CoA hydratase/isomerase family.</text>
</comment>
<dbReference type="InterPro" id="IPR014748">
    <property type="entry name" value="Enoyl-CoA_hydra_C"/>
</dbReference>
<dbReference type="FunFam" id="1.10.12.10:FF:000004">
    <property type="entry name" value="Delta3,5-delta2,4-dienoyl-CoA isomerase"/>
    <property type="match status" value="1"/>
</dbReference>
<dbReference type="GO" id="GO:0005739">
    <property type="term" value="C:mitochondrion"/>
    <property type="evidence" value="ECO:0007669"/>
    <property type="project" value="TreeGrafter"/>
</dbReference>
<sequence length="296" mass="32279">MSNLSSKWIKVSEPFPHVLLVELSRFWQAYGALFNSISEETSDVRAVVLSSAFPDIFTAGLDLLEAGDLAQTTADADSVQTTDPARVALDFPKLIKPFQEAITAPERCLFPVIAAIHGIVVGLGVDIVAACDIRYAASNARFTIKVHYIALPRGYFDLLTECESDMGTLAYLPKITGNMSLVREMAYTAQFFPATKAEQMGLVSKVVDGGRKEVVAAALDLAKLIATKSPVAVSGTKRLISHARDHSVAENLEYTSIWNSAMLQTKDMMESLVATKTKRPANFLPLNYKFGLKSKL</sequence>
<evidence type="ECO:0000313" key="7">
    <source>
        <dbReference type="Proteomes" id="UP000799118"/>
    </source>
</evidence>
<dbReference type="PANTHER" id="PTHR43149">
    <property type="entry name" value="ENOYL-COA HYDRATASE"/>
    <property type="match status" value="1"/>
</dbReference>
<dbReference type="Proteomes" id="UP000799118">
    <property type="component" value="Unassembled WGS sequence"/>
</dbReference>
<dbReference type="Pfam" id="PF00378">
    <property type="entry name" value="ECH_1"/>
    <property type="match status" value="1"/>
</dbReference>
<dbReference type="SUPFAM" id="SSF52096">
    <property type="entry name" value="ClpP/crotonase"/>
    <property type="match status" value="1"/>
</dbReference>
<evidence type="ECO:0000313" key="6">
    <source>
        <dbReference type="EMBL" id="KAE9392212.1"/>
    </source>
</evidence>
<accession>A0A6A4H206</accession>
<keyword evidence="5" id="KW-0413">Isomerase</keyword>
<dbReference type="PANTHER" id="PTHR43149:SF1">
    <property type="entry name" value="DELTA(3,5)-DELTA(2,4)-DIENOYL-COA ISOMERASE, MITOCHONDRIAL"/>
    <property type="match status" value="1"/>
</dbReference>
<keyword evidence="3" id="KW-0276">Fatty acid metabolism</keyword>
<dbReference type="GO" id="GO:0051750">
    <property type="term" value="F:delta(3,5)-delta(2,4)-dienoyl-CoA isomerase activity"/>
    <property type="evidence" value="ECO:0007669"/>
    <property type="project" value="TreeGrafter"/>
</dbReference>
<dbReference type="AlphaFoldDB" id="A0A6A4H206"/>
<evidence type="ECO:0000256" key="5">
    <source>
        <dbReference type="ARBA" id="ARBA00023235"/>
    </source>
</evidence>
<evidence type="ECO:0000256" key="1">
    <source>
        <dbReference type="ARBA" id="ARBA00005005"/>
    </source>
</evidence>
<reference evidence="6" key="1">
    <citation type="journal article" date="2019" name="Environ. Microbiol.">
        <title>Fungal ecological strategies reflected in gene transcription - a case study of two litter decomposers.</title>
        <authorList>
            <person name="Barbi F."/>
            <person name="Kohler A."/>
            <person name="Barry K."/>
            <person name="Baskaran P."/>
            <person name="Daum C."/>
            <person name="Fauchery L."/>
            <person name="Ihrmark K."/>
            <person name="Kuo A."/>
            <person name="LaButti K."/>
            <person name="Lipzen A."/>
            <person name="Morin E."/>
            <person name="Grigoriev I.V."/>
            <person name="Henrissat B."/>
            <person name="Lindahl B."/>
            <person name="Martin F."/>
        </authorList>
    </citation>
    <scope>NUCLEOTIDE SEQUENCE</scope>
    <source>
        <strain evidence="6">JB14</strain>
    </source>
</reference>
<dbReference type="Gene3D" id="3.90.226.10">
    <property type="entry name" value="2-enoyl-CoA Hydratase, Chain A, domain 1"/>
    <property type="match status" value="1"/>
</dbReference>
<comment type="pathway">
    <text evidence="1">Lipid metabolism; fatty acid beta-oxidation.</text>
</comment>
<dbReference type="EMBL" id="ML769601">
    <property type="protein sequence ID" value="KAE9392212.1"/>
    <property type="molecule type" value="Genomic_DNA"/>
</dbReference>
<protein>
    <submittedName>
        <fullName evidence="6">Enoyl-CoA hydratase/isomerase</fullName>
    </submittedName>
</protein>
<keyword evidence="7" id="KW-1185">Reference proteome</keyword>
<dbReference type="InterPro" id="IPR029045">
    <property type="entry name" value="ClpP/crotonase-like_dom_sf"/>
</dbReference>
<name>A0A6A4H206_9AGAR</name>
<evidence type="ECO:0000256" key="3">
    <source>
        <dbReference type="ARBA" id="ARBA00022832"/>
    </source>
</evidence>
<dbReference type="InterPro" id="IPR045002">
    <property type="entry name" value="Ech1-like"/>
</dbReference>
<dbReference type="InterPro" id="IPR001753">
    <property type="entry name" value="Enoyl-CoA_hydra/iso"/>
</dbReference>
<dbReference type="GO" id="GO:0006635">
    <property type="term" value="P:fatty acid beta-oxidation"/>
    <property type="evidence" value="ECO:0007669"/>
    <property type="project" value="UniProtKB-UniPathway"/>
</dbReference>
<evidence type="ECO:0000256" key="4">
    <source>
        <dbReference type="ARBA" id="ARBA00023098"/>
    </source>
</evidence>
<dbReference type="OrthoDB" id="14970at2759"/>
<dbReference type="CDD" id="cd06558">
    <property type="entry name" value="crotonase-like"/>
    <property type="match status" value="1"/>
</dbReference>
<dbReference type="UniPathway" id="UPA00659"/>